<evidence type="ECO:0000256" key="1">
    <source>
        <dbReference type="SAM" id="MobiDB-lite"/>
    </source>
</evidence>
<dbReference type="RefSeq" id="WP_215670851.1">
    <property type="nucleotide sequence ID" value="NZ_JAFJYC010000002.1"/>
</dbReference>
<dbReference type="EMBL" id="JAFJYC010000002">
    <property type="protein sequence ID" value="MBT9433210.1"/>
    <property type="molecule type" value="Genomic_DNA"/>
</dbReference>
<dbReference type="Proteomes" id="UP000811282">
    <property type="component" value="Unassembled WGS sequence"/>
</dbReference>
<accession>A0ABS5YDU6</accession>
<sequence>MYIQAKLTPNYLMTTKHSPMSGITPAPSSPTAKEASPSVSTKEVTPGVKTTSWGRRVHYRTTRSLSALDAGGAAKATKKSAASLAARNQLMNDLLNKKELFLKTSYGHSPQKLHLAARMLNEHLSQPGKDLTALRLLTKYIESDYKRVKETVPSSLKATKARQAAGLALSRLGKYLTAEVPRMAGSNPAMMTLTETWINALIESMRRQPTAGHFAANFATIEGLMRFLLSDSSRRMGDYAFYRCFILLCDLFSYVPNFSSDSRYLYHKQTQLQPLLLSQTIQESLALASASPQGNFALDHLRRAMTVFTAMANNEKTYRPDSHPALLAQRDQKLAQWVRP</sequence>
<proteinExistence type="predicted"/>
<reference evidence="2 3" key="1">
    <citation type="journal article" date="2021" name="Genome Biol. Evol.">
        <title>The evolution of interdependence in a four-way mealybug symbiosis.</title>
        <authorList>
            <person name="Garber A.I."/>
            <person name="Kupper M."/>
            <person name="Laetsch D.R."/>
            <person name="Weldon S.R."/>
            <person name="Ladinsky M.S."/>
            <person name="Bjorkman P.J."/>
            <person name="McCutcheon J.P."/>
        </authorList>
    </citation>
    <scope>NUCLEOTIDE SEQUENCE [LARGE SCALE GENOMIC DNA]</scope>
    <source>
        <strain evidence="2">SOD</strain>
    </source>
</reference>
<evidence type="ECO:0000313" key="2">
    <source>
        <dbReference type="EMBL" id="MBT9433210.1"/>
    </source>
</evidence>
<gene>
    <name evidence="2" type="ORF">JZM24_15780</name>
</gene>
<evidence type="ECO:0000313" key="3">
    <source>
        <dbReference type="Proteomes" id="UP000811282"/>
    </source>
</evidence>
<comment type="caution">
    <text evidence="2">The sequence shown here is derived from an EMBL/GenBank/DDBJ whole genome shotgun (WGS) entry which is preliminary data.</text>
</comment>
<feature type="compositionally biased region" description="Polar residues" evidence="1">
    <location>
        <begin position="37"/>
        <end position="50"/>
    </location>
</feature>
<keyword evidence="3" id="KW-1185">Reference proteome</keyword>
<feature type="region of interest" description="Disordered" evidence="1">
    <location>
        <begin position="16"/>
        <end position="50"/>
    </location>
</feature>
<protein>
    <submittedName>
        <fullName evidence="2">Uncharacterized protein</fullName>
    </submittedName>
</protein>
<organism evidence="2 3">
    <name type="scientific">Candidatus Sodalis endolongispinus</name>
    <dbReference type="NCBI Taxonomy" id="2812662"/>
    <lineage>
        <taxon>Bacteria</taxon>
        <taxon>Pseudomonadati</taxon>
        <taxon>Pseudomonadota</taxon>
        <taxon>Gammaproteobacteria</taxon>
        <taxon>Enterobacterales</taxon>
        <taxon>Bruguierivoracaceae</taxon>
        <taxon>Sodalis</taxon>
    </lineage>
</organism>
<name>A0ABS5YDU6_9GAMM</name>